<sequence length="170" mass="18348">MPRPCSGRGLSTAHRPLLLLPPLIIDYSYTAATTTTGVRFKAQYFTNRAGFIAATQLPIITSARDADIYSRCLLEPALTSWSFSTACRRASSAFSFGFTQRVGCISGGRRQANRSVALEPPSSGRPGTSDRMTGYRNRSAELYRAGAPPSVGLEIRAFVTAATRRRPAPG</sequence>
<gene>
    <name evidence="2" type="ORF">LshimejAT787_2000730</name>
</gene>
<evidence type="ECO:0000313" key="2">
    <source>
        <dbReference type="EMBL" id="GLB45168.1"/>
    </source>
</evidence>
<feature type="region of interest" description="Disordered" evidence="1">
    <location>
        <begin position="113"/>
        <end position="134"/>
    </location>
</feature>
<keyword evidence="3" id="KW-1185">Reference proteome</keyword>
<comment type="caution">
    <text evidence="2">The sequence shown here is derived from an EMBL/GenBank/DDBJ whole genome shotgun (WGS) entry which is preliminary data.</text>
</comment>
<dbReference type="EMBL" id="BRPK01000020">
    <property type="protein sequence ID" value="GLB45168.1"/>
    <property type="molecule type" value="Genomic_DNA"/>
</dbReference>
<protein>
    <submittedName>
        <fullName evidence="2">Uncharacterized protein</fullName>
    </submittedName>
</protein>
<reference evidence="2" key="1">
    <citation type="submission" date="2022-07" db="EMBL/GenBank/DDBJ databases">
        <title>The genome of Lyophyllum shimeji provides insight into the initial evolution of ectomycorrhizal fungal genome.</title>
        <authorList>
            <person name="Kobayashi Y."/>
            <person name="Shibata T."/>
            <person name="Hirakawa H."/>
            <person name="Shigenobu S."/>
            <person name="Nishiyama T."/>
            <person name="Yamada A."/>
            <person name="Hasebe M."/>
            <person name="Kawaguchi M."/>
        </authorList>
    </citation>
    <scope>NUCLEOTIDE SEQUENCE</scope>
    <source>
        <strain evidence="2">AT787</strain>
    </source>
</reference>
<accession>A0A9P3Q123</accession>
<dbReference type="AlphaFoldDB" id="A0A9P3Q123"/>
<dbReference type="Proteomes" id="UP001063166">
    <property type="component" value="Unassembled WGS sequence"/>
</dbReference>
<organism evidence="2 3">
    <name type="scientific">Lyophyllum shimeji</name>
    <name type="common">Hon-shimeji</name>
    <name type="synonym">Tricholoma shimeji</name>
    <dbReference type="NCBI Taxonomy" id="47721"/>
    <lineage>
        <taxon>Eukaryota</taxon>
        <taxon>Fungi</taxon>
        <taxon>Dikarya</taxon>
        <taxon>Basidiomycota</taxon>
        <taxon>Agaricomycotina</taxon>
        <taxon>Agaricomycetes</taxon>
        <taxon>Agaricomycetidae</taxon>
        <taxon>Agaricales</taxon>
        <taxon>Tricholomatineae</taxon>
        <taxon>Lyophyllaceae</taxon>
        <taxon>Lyophyllum</taxon>
    </lineage>
</organism>
<name>A0A9P3Q123_LYOSH</name>
<evidence type="ECO:0000256" key="1">
    <source>
        <dbReference type="SAM" id="MobiDB-lite"/>
    </source>
</evidence>
<proteinExistence type="predicted"/>
<evidence type="ECO:0000313" key="3">
    <source>
        <dbReference type="Proteomes" id="UP001063166"/>
    </source>
</evidence>